<evidence type="ECO:0000313" key="4">
    <source>
        <dbReference type="Proteomes" id="UP000472676"/>
    </source>
</evidence>
<reference evidence="3 4" key="1">
    <citation type="journal article" date="2014" name="Int. J. Syst. Evol. Microbiol.">
        <title>Solimonas terrae sp. nov., isolated from soil.</title>
        <authorList>
            <person name="Kim S.J."/>
            <person name="Moon J.Y."/>
            <person name="Weon H.Y."/>
            <person name="Ahn J.H."/>
            <person name="Chen W.M."/>
            <person name="Kwon S.W."/>
        </authorList>
    </citation>
    <scope>NUCLEOTIDE SEQUENCE [LARGE SCALE GENOMIC DNA]</scope>
    <source>
        <strain evidence="3 4">KIS83-12</strain>
    </source>
</reference>
<proteinExistence type="predicted"/>
<dbReference type="EMBL" id="JAAMOW010000018">
    <property type="protein sequence ID" value="NGY07067.1"/>
    <property type="molecule type" value="Genomic_DNA"/>
</dbReference>
<keyword evidence="1" id="KW-0812">Transmembrane</keyword>
<name>A0A6M2BZA0_9GAMM</name>
<dbReference type="GO" id="GO:0006313">
    <property type="term" value="P:DNA transposition"/>
    <property type="evidence" value="ECO:0007669"/>
    <property type="project" value="InterPro"/>
</dbReference>
<comment type="caution">
    <text evidence="3">The sequence shown here is derived from an EMBL/GenBank/DDBJ whole genome shotgun (WGS) entry which is preliminary data.</text>
</comment>
<keyword evidence="4" id="KW-1185">Reference proteome</keyword>
<protein>
    <submittedName>
        <fullName evidence="3">IS4 family transposase</fullName>
    </submittedName>
</protein>
<dbReference type="Proteomes" id="UP000472676">
    <property type="component" value="Unassembled WGS sequence"/>
</dbReference>
<dbReference type="PANTHER" id="PTHR35404">
    <property type="entry name" value="TRANSPOSASE OF TN10"/>
    <property type="match status" value="1"/>
</dbReference>
<dbReference type="GO" id="GO:0004803">
    <property type="term" value="F:transposase activity"/>
    <property type="evidence" value="ECO:0007669"/>
    <property type="project" value="InterPro"/>
</dbReference>
<dbReference type="InterPro" id="IPR002559">
    <property type="entry name" value="Transposase_11"/>
</dbReference>
<dbReference type="Pfam" id="PF01609">
    <property type="entry name" value="DDE_Tnp_1"/>
    <property type="match status" value="1"/>
</dbReference>
<dbReference type="InterPro" id="IPR047658">
    <property type="entry name" value="IS4-like_transpos"/>
</dbReference>
<feature type="transmembrane region" description="Helical" evidence="1">
    <location>
        <begin position="320"/>
        <end position="341"/>
    </location>
</feature>
<gene>
    <name evidence="3" type="ORF">G7Y85_20015</name>
</gene>
<keyword evidence="1" id="KW-0472">Membrane</keyword>
<accession>A0A6M2BZA0</accession>
<evidence type="ECO:0000259" key="2">
    <source>
        <dbReference type="Pfam" id="PF01609"/>
    </source>
</evidence>
<evidence type="ECO:0000256" key="1">
    <source>
        <dbReference type="SAM" id="Phobius"/>
    </source>
</evidence>
<dbReference type="RefSeq" id="WP_166261798.1">
    <property type="nucleotide sequence ID" value="NZ_JAAMOW010000018.1"/>
</dbReference>
<dbReference type="GO" id="GO:0003677">
    <property type="term" value="F:DNA binding"/>
    <property type="evidence" value="ECO:0007669"/>
    <property type="project" value="InterPro"/>
</dbReference>
<dbReference type="PANTHER" id="PTHR35404:SF8">
    <property type="entry name" value="TRANSPOSASE OF TN10"/>
    <property type="match status" value="1"/>
</dbReference>
<keyword evidence="1" id="KW-1133">Transmembrane helix</keyword>
<dbReference type="InterPro" id="IPR012337">
    <property type="entry name" value="RNaseH-like_sf"/>
</dbReference>
<sequence>MHTQPVLQKFFRESLPEVHQTRSQALIVAVDAVARGARVSITGLGRSLADTGTRIKHRVKRMDRLIGNRLLSGQRKAFYRAIALRLLASCPQPMILIDWSDFSADRQQQLLRASLAVGSRAITLYEELHPYRKLANRKVQHRFVDQLQRMVPVYCTPILIADAGFRVPFYRYVESLGWHWLGRIRNRDFVQWNGAPSDWISAKSLHGIASIRAQDLGDALWVRDHPLAGRLVLIMQHLRGRKHRSLAGSARRSRLSRKHAASAREPWLLIASHSLQDLSAKQIVRLYKSRMQIEEGFRDTKSVAYGLGIANGRHTTFMRAANLLLIAALASFLLWMIGCLAEARDWRRMVSVNSSSTSPPYSPVFLARLLVQFTRNRLPLSCLDDVARIVRQYTQSVLIIE</sequence>
<evidence type="ECO:0000313" key="3">
    <source>
        <dbReference type="EMBL" id="NGY07067.1"/>
    </source>
</evidence>
<feature type="domain" description="Transposase IS4-like" evidence="2">
    <location>
        <begin position="95"/>
        <end position="332"/>
    </location>
</feature>
<dbReference type="NCBIfam" id="NF033591">
    <property type="entry name" value="transpos_IS4_2"/>
    <property type="match status" value="1"/>
</dbReference>
<organism evidence="3 4">
    <name type="scientific">Solimonas terrae</name>
    <dbReference type="NCBI Taxonomy" id="1396819"/>
    <lineage>
        <taxon>Bacteria</taxon>
        <taxon>Pseudomonadati</taxon>
        <taxon>Pseudomonadota</taxon>
        <taxon>Gammaproteobacteria</taxon>
        <taxon>Nevskiales</taxon>
        <taxon>Nevskiaceae</taxon>
        <taxon>Solimonas</taxon>
    </lineage>
</organism>
<dbReference type="SUPFAM" id="SSF53098">
    <property type="entry name" value="Ribonuclease H-like"/>
    <property type="match status" value="1"/>
</dbReference>
<dbReference type="AlphaFoldDB" id="A0A6M2BZA0"/>